<dbReference type="PANTHER" id="PTHR43245">
    <property type="entry name" value="BIFUNCTIONAL POLYMYXIN RESISTANCE PROTEIN ARNA"/>
    <property type="match status" value="1"/>
</dbReference>
<dbReference type="Proteomes" id="UP000324233">
    <property type="component" value="Chromosome"/>
</dbReference>
<dbReference type="KEGG" id="agv:OJF2_59130"/>
<dbReference type="InterPro" id="IPR001509">
    <property type="entry name" value="Epimerase_deHydtase"/>
</dbReference>
<evidence type="ECO:0000259" key="1">
    <source>
        <dbReference type="Pfam" id="PF01370"/>
    </source>
</evidence>
<feature type="domain" description="NAD-dependent epimerase/dehydratase" evidence="1">
    <location>
        <begin position="4"/>
        <end position="237"/>
    </location>
</feature>
<dbReference type="AlphaFoldDB" id="A0A5B9W9U2"/>
<keyword evidence="3" id="KW-1185">Reference proteome</keyword>
<dbReference type="EMBL" id="CP042997">
    <property type="protein sequence ID" value="QEH37323.1"/>
    <property type="molecule type" value="Genomic_DNA"/>
</dbReference>
<name>A0A5B9W9U2_9BACT</name>
<evidence type="ECO:0000313" key="2">
    <source>
        <dbReference type="EMBL" id="QEH37323.1"/>
    </source>
</evidence>
<accession>A0A5B9W9U2</accession>
<dbReference type="SUPFAM" id="SSF51735">
    <property type="entry name" value="NAD(P)-binding Rossmann-fold domains"/>
    <property type="match status" value="1"/>
</dbReference>
<protein>
    <submittedName>
        <fullName evidence="2">GDP-6-deoxy-D-mannose reductase</fullName>
        <ecNumber evidence="2">1.1.1.281</ecNumber>
    </submittedName>
</protein>
<gene>
    <name evidence="2" type="primary">rmd_3</name>
    <name evidence="2" type="ORF">OJF2_59130</name>
</gene>
<dbReference type="Gene3D" id="3.40.50.720">
    <property type="entry name" value="NAD(P)-binding Rossmann-like Domain"/>
    <property type="match status" value="1"/>
</dbReference>
<dbReference type="GO" id="GO:0033705">
    <property type="term" value="F:GDP-4-dehydro-6-deoxy-D-mannose reductase activity"/>
    <property type="evidence" value="ECO:0007669"/>
    <property type="project" value="UniProtKB-EC"/>
</dbReference>
<dbReference type="OrthoDB" id="9789543at2"/>
<dbReference type="RefSeq" id="WP_148596896.1">
    <property type="nucleotide sequence ID" value="NZ_CP042997.1"/>
</dbReference>
<evidence type="ECO:0000313" key="3">
    <source>
        <dbReference type="Proteomes" id="UP000324233"/>
    </source>
</evidence>
<dbReference type="Gene3D" id="3.90.25.10">
    <property type="entry name" value="UDP-galactose 4-epimerase, domain 1"/>
    <property type="match status" value="1"/>
</dbReference>
<dbReference type="InterPro" id="IPR050177">
    <property type="entry name" value="Lipid_A_modif_metabolic_enz"/>
</dbReference>
<organism evidence="2 3">
    <name type="scientific">Aquisphaera giovannonii</name>
    <dbReference type="NCBI Taxonomy" id="406548"/>
    <lineage>
        <taxon>Bacteria</taxon>
        <taxon>Pseudomonadati</taxon>
        <taxon>Planctomycetota</taxon>
        <taxon>Planctomycetia</taxon>
        <taxon>Isosphaerales</taxon>
        <taxon>Isosphaeraceae</taxon>
        <taxon>Aquisphaera</taxon>
    </lineage>
</organism>
<dbReference type="EC" id="1.1.1.281" evidence="2"/>
<dbReference type="Pfam" id="PF01370">
    <property type="entry name" value="Epimerase"/>
    <property type="match status" value="1"/>
</dbReference>
<sequence length="309" mass="32812">MATWLITGATGFLGRHVLGLLEAGPARDSGEEDRVVAIGRSRPEAIPADRFVAADLAEPGPTSLAVRMVEPDFVIHAAGRTPPASDEEMERSNVVATAHVLGALRSLGKPVRVVLAGSAAELGPVPEAELPVGEDYPCRPDGAYGRSKLTATLAGLSESAPLEVCCARVFNPIGPGMPASQAFGDFAVRLAAPSTDPLELAVGDLESRRDFIDVRDVAAALIALAGRGKPGRAYHVGTGTSRSVREGLECLIRLSGRTVRLHADPSRMWSRGPRDSRADTRRIREHTGWAPAIPFEQSLRELWDALLLA</sequence>
<reference evidence="2 3" key="1">
    <citation type="submission" date="2019-08" db="EMBL/GenBank/DDBJ databases">
        <title>Deep-cultivation of Planctomycetes and their phenomic and genomic characterization uncovers novel biology.</title>
        <authorList>
            <person name="Wiegand S."/>
            <person name="Jogler M."/>
            <person name="Boedeker C."/>
            <person name="Pinto D."/>
            <person name="Vollmers J."/>
            <person name="Rivas-Marin E."/>
            <person name="Kohn T."/>
            <person name="Peeters S.H."/>
            <person name="Heuer A."/>
            <person name="Rast P."/>
            <person name="Oberbeckmann S."/>
            <person name="Bunk B."/>
            <person name="Jeske O."/>
            <person name="Meyerdierks A."/>
            <person name="Storesund J.E."/>
            <person name="Kallscheuer N."/>
            <person name="Luecker S."/>
            <person name="Lage O.M."/>
            <person name="Pohl T."/>
            <person name="Merkel B.J."/>
            <person name="Hornburger P."/>
            <person name="Mueller R.-W."/>
            <person name="Bruemmer F."/>
            <person name="Labrenz M."/>
            <person name="Spormann A.M."/>
            <person name="Op den Camp H."/>
            <person name="Overmann J."/>
            <person name="Amann R."/>
            <person name="Jetten M.S.M."/>
            <person name="Mascher T."/>
            <person name="Medema M.H."/>
            <person name="Devos D.P."/>
            <person name="Kaster A.-K."/>
            <person name="Ovreas L."/>
            <person name="Rohde M."/>
            <person name="Galperin M.Y."/>
            <person name="Jogler C."/>
        </authorList>
    </citation>
    <scope>NUCLEOTIDE SEQUENCE [LARGE SCALE GENOMIC DNA]</scope>
    <source>
        <strain evidence="2 3">OJF2</strain>
    </source>
</reference>
<dbReference type="InterPro" id="IPR036291">
    <property type="entry name" value="NAD(P)-bd_dom_sf"/>
</dbReference>
<keyword evidence="2" id="KW-0560">Oxidoreductase</keyword>
<proteinExistence type="predicted"/>